<dbReference type="SUPFAM" id="SSF53756">
    <property type="entry name" value="UDP-Glycosyltransferase/glycogen phosphorylase"/>
    <property type="match status" value="1"/>
</dbReference>
<dbReference type="PANTHER" id="PTHR10788:SF106">
    <property type="entry name" value="BCDNA.GH08860"/>
    <property type="match status" value="1"/>
</dbReference>
<keyword evidence="3" id="KW-1185">Reference proteome</keyword>
<name>M0AEZ9_9EURY</name>
<accession>M0AEZ9</accession>
<dbReference type="GO" id="GO:0003825">
    <property type="term" value="F:alpha,alpha-trehalose-phosphate synthase (UDP-forming) activity"/>
    <property type="evidence" value="ECO:0007669"/>
    <property type="project" value="TreeGrafter"/>
</dbReference>
<feature type="compositionally biased region" description="Basic and acidic residues" evidence="1">
    <location>
        <begin position="42"/>
        <end position="52"/>
    </location>
</feature>
<dbReference type="PATRIC" id="fig|1227492.4.peg.2864"/>
<dbReference type="EMBL" id="AOIN01000078">
    <property type="protein sequence ID" value="ELY96976.1"/>
    <property type="molecule type" value="Genomic_DNA"/>
</dbReference>
<gene>
    <name evidence="2" type="ORF">C482_14434</name>
</gene>
<feature type="region of interest" description="Disordered" evidence="1">
    <location>
        <begin position="1"/>
        <end position="184"/>
    </location>
</feature>
<dbReference type="GO" id="GO:0005992">
    <property type="term" value="P:trehalose biosynthetic process"/>
    <property type="evidence" value="ECO:0007669"/>
    <property type="project" value="InterPro"/>
</dbReference>
<evidence type="ECO:0000313" key="2">
    <source>
        <dbReference type="EMBL" id="ELY96976.1"/>
    </source>
</evidence>
<evidence type="ECO:0000313" key="3">
    <source>
        <dbReference type="Proteomes" id="UP000011693"/>
    </source>
</evidence>
<dbReference type="CDD" id="cd03788">
    <property type="entry name" value="GT20_TPS"/>
    <property type="match status" value="1"/>
</dbReference>
<sequence length="639" mass="70000">MSPAAAGHEATSGDAVLFQRMRVHDEQSSPTHTYNLRPGGSGRDHERNRDVDSESDSESDSAATATSGSGPGSGSVSGSASNADTDSNHPTTARTMQTSNTESSCPDSLIVVSNRQPYRHTYDEGAGTDEENGTETTGTSDSGSGSDSDSGSQSRPQNGADVGPNSNTNPISVDEPTGGLTAGIDPVLQEANGTWIAWGDGDADFDVTNQRDCVRVPPDDEAYTLRRIDLSEEAVDAYYRGFSNRVLWPLCHGFAELVEERSDDLEWYRTVNERFAAAVADHASDDAVVWLQDYHFALAPRMIRQTIPDSASIAQFWHIPWPSPATFDYCPAHEEILEGLLGNDLLGFHVERYANAFLDCVRRFLPDATVDHEQGTIQYNGQTTRVVATPMGVDAASYDQQARETDAEQLLSLFDRYDIPRNSAIGLGVDRLDYTKGIPERLTALEGFFAENPRWHGDFTFIQKATPSRTEIPAYARHGDIVRSEVDRINRRFGTDDWQPIVYTEDYVEHEDLCALYRHADVMIVSPLIDGMNLVAQEYVAASVETDGTLLLSDRAGAHERLSSHALTIDPTDVSGFATAIGDALSMTPQDRTRRMDALRSSVFGGDIDDWMATQFALLRRVHGDGAAGIESRERTQPM</sequence>
<dbReference type="PANTHER" id="PTHR10788">
    <property type="entry name" value="TREHALOSE-6-PHOSPHATE SYNTHASE"/>
    <property type="match status" value="1"/>
</dbReference>
<proteinExistence type="predicted"/>
<feature type="compositionally biased region" description="Polar residues" evidence="1">
    <location>
        <begin position="88"/>
        <end position="116"/>
    </location>
</feature>
<dbReference type="Gene3D" id="3.40.50.2000">
    <property type="entry name" value="Glycogen Phosphorylase B"/>
    <property type="match status" value="2"/>
</dbReference>
<evidence type="ECO:0000256" key="1">
    <source>
        <dbReference type="SAM" id="MobiDB-lite"/>
    </source>
</evidence>
<dbReference type="Pfam" id="PF00982">
    <property type="entry name" value="Glyco_transf_20"/>
    <property type="match status" value="1"/>
</dbReference>
<dbReference type="STRING" id="1227492.C482_14434"/>
<reference evidence="2 3" key="1">
    <citation type="journal article" date="2014" name="PLoS Genet.">
        <title>Phylogenetically driven sequencing of extremely halophilic archaea reveals strategies for static and dynamic osmo-response.</title>
        <authorList>
            <person name="Becker E.A."/>
            <person name="Seitzer P.M."/>
            <person name="Tritt A."/>
            <person name="Larsen D."/>
            <person name="Krusor M."/>
            <person name="Yao A.I."/>
            <person name="Wu D."/>
            <person name="Madern D."/>
            <person name="Eisen J.A."/>
            <person name="Darling A.E."/>
            <person name="Facciotti M.T."/>
        </authorList>
    </citation>
    <scope>NUCLEOTIDE SEQUENCE [LARGE SCALE GENOMIC DNA]</scope>
    <source>
        <strain evidence="2 3">JCM 10990</strain>
    </source>
</reference>
<comment type="caution">
    <text evidence="2">The sequence shown here is derived from an EMBL/GenBank/DDBJ whole genome shotgun (WGS) entry which is preliminary data.</text>
</comment>
<protein>
    <submittedName>
        <fullName evidence="2">Alpha,alpha-trehalose-phosphate synthase</fullName>
    </submittedName>
</protein>
<dbReference type="AlphaFoldDB" id="M0AEZ9"/>
<feature type="compositionally biased region" description="Low complexity" evidence="1">
    <location>
        <begin position="134"/>
        <end position="152"/>
    </location>
</feature>
<dbReference type="InterPro" id="IPR001830">
    <property type="entry name" value="Glyco_trans_20"/>
</dbReference>
<organism evidence="2 3">
    <name type="scientific">Natrialba chahannaoensis JCM 10990</name>
    <dbReference type="NCBI Taxonomy" id="1227492"/>
    <lineage>
        <taxon>Archaea</taxon>
        <taxon>Methanobacteriati</taxon>
        <taxon>Methanobacteriota</taxon>
        <taxon>Stenosarchaea group</taxon>
        <taxon>Halobacteria</taxon>
        <taxon>Halobacteriales</taxon>
        <taxon>Natrialbaceae</taxon>
        <taxon>Natrialba</taxon>
    </lineage>
</organism>
<dbReference type="Proteomes" id="UP000011693">
    <property type="component" value="Unassembled WGS sequence"/>
</dbReference>